<reference evidence="2" key="1">
    <citation type="journal article" date="2019" name="Int. J. Syst. Evol. Microbiol.">
        <title>The Global Catalogue of Microorganisms (GCM) 10K type strain sequencing project: providing services to taxonomists for standard genome sequencing and annotation.</title>
        <authorList>
            <consortium name="The Broad Institute Genomics Platform"/>
            <consortium name="The Broad Institute Genome Sequencing Center for Infectious Disease"/>
            <person name="Wu L."/>
            <person name="Ma J."/>
        </authorList>
    </citation>
    <scope>NUCLEOTIDE SEQUENCE [LARGE SCALE GENOMIC DNA]</scope>
    <source>
        <strain evidence="2">JCM 9687</strain>
    </source>
</reference>
<comment type="caution">
    <text evidence="1">The sequence shown here is derived from an EMBL/GenBank/DDBJ whole genome shotgun (WGS) entry which is preliminary data.</text>
</comment>
<gene>
    <name evidence="1" type="ORF">GCM10020366_66570</name>
</gene>
<dbReference type="Gene3D" id="3.40.470.10">
    <property type="entry name" value="Uracil-DNA glycosylase-like domain"/>
    <property type="match status" value="1"/>
</dbReference>
<dbReference type="InterPro" id="IPR036895">
    <property type="entry name" value="Uracil-DNA_glycosylase-like_sf"/>
</dbReference>
<organism evidence="1 2">
    <name type="scientific">Saccharopolyspora gregorii</name>
    <dbReference type="NCBI Taxonomy" id="33914"/>
    <lineage>
        <taxon>Bacteria</taxon>
        <taxon>Bacillati</taxon>
        <taxon>Actinomycetota</taxon>
        <taxon>Actinomycetes</taxon>
        <taxon>Pseudonocardiales</taxon>
        <taxon>Pseudonocardiaceae</taxon>
        <taxon>Saccharopolyspora</taxon>
    </lineage>
</organism>
<accession>A0ABP6S1K8</accession>
<name>A0ABP6S1K8_9PSEU</name>
<sequence>MRRVRPISKGGGCPSSRIGWRSWWGGTGRRGCHQGAWTSCTPRRPGRSGRRVGRARWRDGGADLNLLGCYHVSQQNTFTGTLTPEMLRDVLRRARELAGI</sequence>
<dbReference type="Proteomes" id="UP001500483">
    <property type="component" value="Unassembled WGS sequence"/>
</dbReference>
<protein>
    <recommendedName>
        <fullName evidence="3">Uracil-DNA glycosylase-like domain-containing protein</fullName>
    </recommendedName>
</protein>
<dbReference type="EMBL" id="BAAAYK010000038">
    <property type="protein sequence ID" value="GAA3365685.1"/>
    <property type="molecule type" value="Genomic_DNA"/>
</dbReference>
<dbReference type="SUPFAM" id="SSF52141">
    <property type="entry name" value="Uracil-DNA glycosylase-like"/>
    <property type="match status" value="1"/>
</dbReference>
<proteinExistence type="predicted"/>
<evidence type="ECO:0008006" key="3">
    <source>
        <dbReference type="Google" id="ProtNLM"/>
    </source>
</evidence>
<evidence type="ECO:0000313" key="2">
    <source>
        <dbReference type="Proteomes" id="UP001500483"/>
    </source>
</evidence>
<keyword evidence="2" id="KW-1185">Reference proteome</keyword>
<evidence type="ECO:0000313" key="1">
    <source>
        <dbReference type="EMBL" id="GAA3365685.1"/>
    </source>
</evidence>